<dbReference type="Gene3D" id="1.10.101.10">
    <property type="entry name" value="PGBD-like superfamily/PGBD"/>
    <property type="match status" value="1"/>
</dbReference>
<dbReference type="PROSITE" id="PS50106">
    <property type="entry name" value="PDZ"/>
    <property type="match status" value="1"/>
</dbReference>
<protein>
    <recommendedName>
        <fullName evidence="6">C-terminal processing peptidase</fullName>
        <ecNumber evidence="6">3.4.21.102</ecNumber>
    </recommendedName>
</protein>
<dbReference type="Pfam" id="PF03572">
    <property type="entry name" value="Peptidase_S41"/>
    <property type="match status" value="1"/>
</dbReference>
<dbReference type="InterPro" id="IPR036365">
    <property type="entry name" value="PGBD-like_sf"/>
</dbReference>
<keyword evidence="10" id="KW-1185">Reference proteome</keyword>
<keyword evidence="4 7" id="KW-0720">Serine protease</keyword>
<dbReference type="InterPro" id="IPR005151">
    <property type="entry name" value="Tail-specific_protease"/>
</dbReference>
<dbReference type="InterPro" id="IPR004447">
    <property type="entry name" value="Peptidase_S41A"/>
</dbReference>
<dbReference type="Pfam" id="PF22694">
    <property type="entry name" value="CtpB_N-like"/>
    <property type="match status" value="1"/>
</dbReference>
<dbReference type="SUPFAM" id="SSF47090">
    <property type="entry name" value="PGBD-like"/>
    <property type="match status" value="1"/>
</dbReference>
<dbReference type="GO" id="GO:0007165">
    <property type="term" value="P:signal transduction"/>
    <property type="evidence" value="ECO:0007669"/>
    <property type="project" value="TreeGrafter"/>
</dbReference>
<feature type="domain" description="PDZ" evidence="8">
    <location>
        <begin position="80"/>
        <end position="154"/>
    </location>
</feature>
<dbReference type="Gene3D" id="2.30.42.10">
    <property type="match status" value="1"/>
</dbReference>
<dbReference type="SMART" id="SM00228">
    <property type="entry name" value="PDZ"/>
    <property type="match status" value="1"/>
</dbReference>
<dbReference type="InterPro" id="IPR041489">
    <property type="entry name" value="PDZ_6"/>
</dbReference>
<evidence type="ECO:0000256" key="4">
    <source>
        <dbReference type="ARBA" id="ARBA00022825"/>
    </source>
</evidence>
<evidence type="ECO:0000256" key="6">
    <source>
        <dbReference type="ARBA" id="ARBA00066637"/>
    </source>
</evidence>
<evidence type="ECO:0000259" key="8">
    <source>
        <dbReference type="PROSITE" id="PS50106"/>
    </source>
</evidence>
<dbReference type="AlphaFoldDB" id="A0A161XZG9"/>
<dbReference type="Gene3D" id="3.90.226.10">
    <property type="entry name" value="2-enoyl-CoA Hydratase, Chain A, domain 1"/>
    <property type="match status" value="1"/>
</dbReference>
<dbReference type="SMART" id="SM00245">
    <property type="entry name" value="TSPc"/>
    <property type="match status" value="1"/>
</dbReference>
<dbReference type="Gene3D" id="3.30.750.44">
    <property type="match status" value="1"/>
</dbReference>
<accession>A0A161XZG9</accession>
<dbReference type="CDD" id="cd07560">
    <property type="entry name" value="Peptidase_S41_CPP"/>
    <property type="match status" value="1"/>
</dbReference>
<evidence type="ECO:0000313" key="9">
    <source>
        <dbReference type="EMBL" id="KZN94712.1"/>
    </source>
</evidence>
<keyword evidence="2 7" id="KW-0645">Protease</keyword>
<comment type="catalytic activity">
    <reaction evidence="5">
        <text>The enzyme shows specific recognition of a C-terminal tripeptide, Xaa-Yaa-Zaa, in which Xaa is preferably Ala or Leu, Yaa is preferably Ala or Tyr, and Zaa is preferably Ala, but then cleaves at a variable distance from the C-terminus. A typical cleavage is -Ala-Ala-|-Arg-Ala-Ala-Lys-Glu-Asn-Tyr-Ala-Leu-Ala-Ala.</text>
        <dbReference type="EC" id="3.4.21.102"/>
    </reaction>
</comment>
<dbReference type="InterPro" id="IPR002477">
    <property type="entry name" value="Peptidoglycan-bd-like"/>
</dbReference>
<dbReference type="InterPro" id="IPR029045">
    <property type="entry name" value="ClpP/crotonase-like_dom_sf"/>
</dbReference>
<dbReference type="NCBIfam" id="TIGR00225">
    <property type="entry name" value="prc"/>
    <property type="match status" value="1"/>
</dbReference>
<dbReference type="GO" id="GO:0006508">
    <property type="term" value="P:proteolysis"/>
    <property type="evidence" value="ECO:0007669"/>
    <property type="project" value="UniProtKB-KW"/>
</dbReference>
<organism evidence="9 10">
    <name type="scientific">Aeribacillus pallidus</name>
    <dbReference type="NCBI Taxonomy" id="33936"/>
    <lineage>
        <taxon>Bacteria</taxon>
        <taxon>Bacillati</taxon>
        <taxon>Bacillota</taxon>
        <taxon>Bacilli</taxon>
        <taxon>Bacillales</taxon>
        <taxon>Bacillaceae</taxon>
        <taxon>Aeribacillus</taxon>
    </lineage>
</organism>
<dbReference type="InterPro" id="IPR036366">
    <property type="entry name" value="PGBDSf"/>
</dbReference>
<comment type="similarity">
    <text evidence="1 7">Belongs to the peptidase S41A family.</text>
</comment>
<comment type="caution">
    <text evidence="9">The sequence shown here is derived from an EMBL/GenBank/DDBJ whole genome shotgun (WGS) entry which is preliminary data.</text>
</comment>
<evidence type="ECO:0000256" key="2">
    <source>
        <dbReference type="ARBA" id="ARBA00022670"/>
    </source>
</evidence>
<evidence type="ECO:0000256" key="3">
    <source>
        <dbReference type="ARBA" id="ARBA00022801"/>
    </source>
</evidence>
<dbReference type="RefSeq" id="WP_063389741.1">
    <property type="nucleotide sequence ID" value="NZ_LWBR01000079.1"/>
</dbReference>
<dbReference type="CDD" id="cd06782">
    <property type="entry name" value="cpPDZ_CPP-like"/>
    <property type="match status" value="1"/>
</dbReference>
<evidence type="ECO:0000313" key="10">
    <source>
        <dbReference type="Proteomes" id="UP000076476"/>
    </source>
</evidence>
<dbReference type="OrthoDB" id="9812068at2"/>
<dbReference type="SUPFAM" id="SSF50156">
    <property type="entry name" value="PDZ domain-like"/>
    <property type="match status" value="1"/>
</dbReference>
<dbReference type="FunFam" id="3.30.750.44:FF:000001">
    <property type="entry name" value="S41 family peptidase"/>
    <property type="match status" value="1"/>
</dbReference>
<dbReference type="PANTHER" id="PTHR32060">
    <property type="entry name" value="TAIL-SPECIFIC PROTEASE"/>
    <property type="match status" value="1"/>
</dbReference>
<dbReference type="InterPro" id="IPR001478">
    <property type="entry name" value="PDZ"/>
</dbReference>
<dbReference type="Pfam" id="PF01471">
    <property type="entry name" value="PG_binding_1"/>
    <property type="match status" value="1"/>
</dbReference>
<sequence>MKKRNFFIAIVLTVIITCGFTLTLLNFTSASEKENDSFEKLYSAYDTLKQEYYKKIDDEKLVEGAVKGMVESLDDPYTSYMDLKESEGFEENISSSFEGIGAEVTETNGYIMIVSPIKGSPAEKAGLKPRDKILKVDNKSVEGMSVNEAVSLIRGEKGTKVSLEIERDGVGTLTFTITRDTIPIETVYSEVVENKIGKIQITKFSENTGKELADALTELKEKKVKGIVLDLRQNPGGLMDQAITMSNMFVDKGKKILQVEAKDGSKDIYKAENQPIVDVQVVVITDNGTASAAEIMAAALNESEGIPIVGEKTFGKGTVQSAKTFEDGSSMKYTIAKWLTPSGKWIHEKGIEPQYKVTLPEYAHLPYLNPEKTLQEGDVSTEVKTAEKMLQALGYKTDVDGYFDKALKNTVVAFQRDHQLKQTGKISQDTTIKLMDLVREKIEKNDTQMKKAIEVLKSKME</sequence>
<dbReference type="PANTHER" id="PTHR32060:SF30">
    <property type="entry name" value="CARBOXY-TERMINAL PROCESSING PROTEASE CTPA"/>
    <property type="match status" value="1"/>
</dbReference>
<dbReference type="GO" id="GO:0004252">
    <property type="term" value="F:serine-type endopeptidase activity"/>
    <property type="evidence" value="ECO:0007669"/>
    <property type="project" value="UniProtKB-EC"/>
</dbReference>
<dbReference type="Proteomes" id="UP000076476">
    <property type="component" value="Unassembled WGS sequence"/>
</dbReference>
<keyword evidence="3 7" id="KW-0378">Hydrolase</keyword>
<dbReference type="Pfam" id="PF17820">
    <property type="entry name" value="PDZ_6"/>
    <property type="match status" value="1"/>
</dbReference>
<dbReference type="InterPro" id="IPR055210">
    <property type="entry name" value="CtpA/B_N"/>
</dbReference>
<dbReference type="EMBL" id="LWBR01000079">
    <property type="protein sequence ID" value="KZN94712.1"/>
    <property type="molecule type" value="Genomic_DNA"/>
</dbReference>
<proteinExistence type="inferred from homology"/>
<dbReference type="EC" id="3.4.21.102" evidence="6"/>
<dbReference type="FunFam" id="2.30.42.10:FF:000063">
    <property type="entry name" value="Peptidase, S41 family"/>
    <property type="match status" value="1"/>
</dbReference>
<evidence type="ECO:0000256" key="1">
    <source>
        <dbReference type="ARBA" id="ARBA00009179"/>
    </source>
</evidence>
<dbReference type="GO" id="GO:0030288">
    <property type="term" value="C:outer membrane-bounded periplasmic space"/>
    <property type="evidence" value="ECO:0007669"/>
    <property type="project" value="TreeGrafter"/>
</dbReference>
<dbReference type="InterPro" id="IPR036034">
    <property type="entry name" value="PDZ_sf"/>
</dbReference>
<evidence type="ECO:0000256" key="7">
    <source>
        <dbReference type="RuleBase" id="RU004404"/>
    </source>
</evidence>
<evidence type="ECO:0000256" key="5">
    <source>
        <dbReference type="ARBA" id="ARBA00051784"/>
    </source>
</evidence>
<name>A0A161XZG9_9BACI</name>
<reference evidence="9 10" key="1">
    <citation type="submission" date="2016-04" db="EMBL/GenBank/DDBJ databases">
        <title>Draft genome sequence of Aeribacillus pallidus 8m3 from petroleum reservoir.</title>
        <authorList>
            <person name="Poltaraus A.B."/>
            <person name="Nazina T.N."/>
            <person name="Tourova T.P."/>
            <person name="Malakho S.M."/>
            <person name="Korshunova A.V."/>
            <person name="Sokolova D.S."/>
        </authorList>
    </citation>
    <scope>NUCLEOTIDE SEQUENCE [LARGE SCALE GENOMIC DNA]</scope>
    <source>
        <strain evidence="9 10">8m3</strain>
    </source>
</reference>
<dbReference type="SUPFAM" id="SSF52096">
    <property type="entry name" value="ClpP/crotonase"/>
    <property type="match status" value="1"/>
</dbReference>
<dbReference type="STRING" id="33936.AZI98_18380"/>
<gene>
    <name evidence="9" type="ORF">AZI98_18380</name>
</gene>